<dbReference type="GO" id="GO:0071203">
    <property type="term" value="C:WASH complex"/>
    <property type="evidence" value="ECO:0007669"/>
    <property type="project" value="InterPro"/>
</dbReference>
<feature type="compositionally biased region" description="Basic and acidic residues" evidence="5">
    <location>
        <begin position="284"/>
        <end position="300"/>
    </location>
</feature>
<dbReference type="InterPro" id="IPR015425">
    <property type="entry name" value="FH2_Formin"/>
</dbReference>
<dbReference type="eggNOG" id="KOG2793">
    <property type="taxonomic scope" value="Eukaryota"/>
</dbReference>
<dbReference type="Gene3D" id="3.30.40.10">
    <property type="entry name" value="Zinc/RING finger domain, C3HC4 (zinc finger)"/>
    <property type="match status" value="1"/>
</dbReference>
<feature type="region of interest" description="Disordered" evidence="5">
    <location>
        <begin position="975"/>
        <end position="995"/>
    </location>
</feature>
<dbReference type="InterPro" id="IPR013083">
    <property type="entry name" value="Znf_RING/FYVE/PHD"/>
</dbReference>
<dbReference type="InterPro" id="IPR017455">
    <property type="entry name" value="Znf_FYVE-rel"/>
</dbReference>
<evidence type="ECO:0000256" key="3">
    <source>
        <dbReference type="ARBA" id="ARBA00022833"/>
    </source>
</evidence>
<feature type="region of interest" description="Disordered" evidence="5">
    <location>
        <begin position="1"/>
        <end position="29"/>
    </location>
</feature>
<feature type="compositionally biased region" description="Low complexity" evidence="5">
    <location>
        <begin position="113"/>
        <end position="127"/>
    </location>
</feature>
<dbReference type="Gene3D" id="3.40.50.150">
    <property type="entry name" value="Vaccinia Virus protein VP39"/>
    <property type="match status" value="1"/>
</dbReference>
<proteinExistence type="predicted"/>
<dbReference type="CDD" id="cd02440">
    <property type="entry name" value="AdoMet_MTases"/>
    <property type="match status" value="1"/>
</dbReference>
<feature type="domain" description="FYVE-type" evidence="6">
    <location>
        <begin position="45"/>
        <end position="99"/>
    </location>
</feature>
<feature type="region of interest" description="Disordered" evidence="5">
    <location>
        <begin position="105"/>
        <end position="130"/>
    </location>
</feature>
<feature type="region of interest" description="Disordered" evidence="5">
    <location>
        <begin position="509"/>
        <end position="542"/>
    </location>
</feature>
<keyword evidence="1" id="KW-0479">Metal-binding</keyword>
<dbReference type="InterPro" id="IPR019410">
    <property type="entry name" value="Methyltransf_16"/>
</dbReference>
<dbReference type="SMART" id="SM00498">
    <property type="entry name" value="FH2"/>
    <property type="match status" value="1"/>
</dbReference>
<protein>
    <submittedName>
        <fullName evidence="8">Uncharacterized protein</fullName>
    </submittedName>
</protein>
<dbReference type="VEuPathDB" id="FungiDB:HpaG805965"/>
<feature type="compositionally biased region" description="Low complexity" evidence="5">
    <location>
        <begin position="13"/>
        <end position="29"/>
    </location>
</feature>
<keyword evidence="2 4" id="KW-0863">Zinc-finger</keyword>
<dbReference type="PANTHER" id="PTHR45725">
    <property type="entry name" value="FORMIN HOMOLOGY 2 FAMILY MEMBER"/>
    <property type="match status" value="1"/>
</dbReference>
<evidence type="ECO:0000259" key="6">
    <source>
        <dbReference type="PROSITE" id="PS50178"/>
    </source>
</evidence>
<dbReference type="PANTHER" id="PTHR45725:SF1">
    <property type="entry name" value="DISHEVELLED ASSOCIATED ACTIVATOR OF MORPHOGENESIS, ISOFORM D"/>
    <property type="match status" value="1"/>
</dbReference>
<dbReference type="OMA" id="CESAPGW"/>
<evidence type="ECO:0000256" key="1">
    <source>
        <dbReference type="ARBA" id="ARBA00022723"/>
    </source>
</evidence>
<feature type="domain" description="FH2" evidence="7">
    <location>
        <begin position="573"/>
        <end position="970"/>
    </location>
</feature>
<evidence type="ECO:0000259" key="7">
    <source>
        <dbReference type="PROSITE" id="PS51444"/>
    </source>
</evidence>
<dbReference type="EnsemblProtists" id="HpaT805965">
    <property type="protein sequence ID" value="HpaP805965"/>
    <property type="gene ID" value="HpaG805965"/>
</dbReference>
<dbReference type="GO" id="GO:0008270">
    <property type="term" value="F:zinc ion binding"/>
    <property type="evidence" value="ECO:0007669"/>
    <property type="project" value="UniProtKB-KW"/>
</dbReference>
<dbReference type="InterPro" id="IPR019309">
    <property type="entry name" value="WASHC3"/>
</dbReference>
<dbReference type="PROSITE" id="PS51444">
    <property type="entry name" value="FH2"/>
    <property type="match status" value="1"/>
</dbReference>
<dbReference type="InterPro" id="IPR042201">
    <property type="entry name" value="FH2_Formin_sf"/>
</dbReference>
<dbReference type="InterPro" id="IPR051425">
    <property type="entry name" value="Formin_Homology"/>
</dbReference>
<dbReference type="EMBL" id="JH598269">
    <property type="status" value="NOT_ANNOTATED_CDS"/>
    <property type="molecule type" value="Genomic_DNA"/>
</dbReference>
<dbReference type="STRING" id="559515.M4BHT9"/>
<dbReference type="SUPFAM" id="SSF53335">
    <property type="entry name" value="S-adenosyl-L-methionine-dependent methyltransferases"/>
    <property type="match status" value="1"/>
</dbReference>
<dbReference type="Pfam" id="PF23202">
    <property type="entry name" value="PAH_ZNF598"/>
    <property type="match status" value="2"/>
</dbReference>
<dbReference type="InterPro" id="IPR057634">
    <property type="entry name" value="PAH_ZNF598/HEL2"/>
</dbReference>
<organism evidence="8 9">
    <name type="scientific">Hyaloperonospora arabidopsidis (strain Emoy2)</name>
    <name type="common">Downy mildew agent</name>
    <name type="synonym">Peronospora arabidopsidis</name>
    <dbReference type="NCBI Taxonomy" id="559515"/>
    <lineage>
        <taxon>Eukaryota</taxon>
        <taxon>Sar</taxon>
        <taxon>Stramenopiles</taxon>
        <taxon>Oomycota</taxon>
        <taxon>Peronosporomycetes</taxon>
        <taxon>Peronosporales</taxon>
        <taxon>Peronosporaceae</taxon>
        <taxon>Hyaloperonospora</taxon>
    </lineage>
</organism>
<accession>M4BHT9</accession>
<feature type="region of interest" description="Disordered" evidence="5">
    <location>
        <begin position="167"/>
        <end position="219"/>
    </location>
</feature>
<dbReference type="SUPFAM" id="SSF101447">
    <property type="entry name" value="Formin homology 2 domain (FH2 domain)"/>
    <property type="match status" value="1"/>
</dbReference>
<evidence type="ECO:0000313" key="9">
    <source>
        <dbReference type="Proteomes" id="UP000011713"/>
    </source>
</evidence>
<dbReference type="InterPro" id="IPR029063">
    <property type="entry name" value="SAM-dependent_MTases_sf"/>
</dbReference>
<dbReference type="Proteomes" id="UP000011713">
    <property type="component" value="Unassembled WGS sequence"/>
</dbReference>
<reference evidence="8" key="2">
    <citation type="submission" date="2015-06" db="UniProtKB">
        <authorList>
            <consortium name="EnsemblProtists"/>
        </authorList>
    </citation>
    <scope>IDENTIFICATION</scope>
    <source>
        <strain evidence="8">Emoy2</strain>
    </source>
</reference>
<keyword evidence="3" id="KW-0862">Zinc</keyword>
<evidence type="ECO:0000256" key="2">
    <source>
        <dbReference type="ARBA" id="ARBA00022771"/>
    </source>
</evidence>
<name>M4BHT9_HYAAE</name>
<dbReference type="HOGENOM" id="CLU_003035_0_0_1"/>
<evidence type="ECO:0000313" key="8">
    <source>
        <dbReference type="EnsemblProtists" id="HpaP805965"/>
    </source>
</evidence>
<dbReference type="Pfam" id="PF10294">
    <property type="entry name" value="Methyltransf_16"/>
    <property type="match status" value="1"/>
</dbReference>
<feature type="region of interest" description="Disordered" evidence="5">
    <location>
        <begin position="1090"/>
        <end position="1127"/>
    </location>
</feature>
<dbReference type="InterPro" id="IPR011011">
    <property type="entry name" value="Znf_FYVE_PHD"/>
</dbReference>
<dbReference type="Gene3D" id="1.20.58.2220">
    <property type="entry name" value="Formin, FH2 domain"/>
    <property type="match status" value="1"/>
</dbReference>
<dbReference type="InParanoid" id="M4BHT9"/>
<feature type="compositionally biased region" description="Polar residues" evidence="5">
    <location>
        <begin position="208"/>
        <end position="217"/>
    </location>
</feature>
<dbReference type="Pfam" id="PF10152">
    <property type="entry name" value="CCDC53"/>
    <property type="match status" value="3"/>
</dbReference>
<dbReference type="InterPro" id="IPR000306">
    <property type="entry name" value="Znf_FYVE"/>
</dbReference>
<dbReference type="SUPFAM" id="SSF57903">
    <property type="entry name" value="FYVE/PHD zinc finger"/>
    <property type="match status" value="1"/>
</dbReference>
<feature type="region of interest" description="Disordered" evidence="5">
    <location>
        <begin position="284"/>
        <end position="305"/>
    </location>
</feature>
<evidence type="ECO:0000256" key="5">
    <source>
        <dbReference type="SAM" id="MobiDB-lite"/>
    </source>
</evidence>
<sequence length="1683" mass="186442">MDGARPPGALRCSATAPTTSRPRASSASRRNIAVTDDAFAREPSCGVCTKSFNILRRRHHCRCCHIAVCKECGCKAVDRKKKERSRPQWYCRSCLDTDETLQVTGSRQKRRSFSASSSRSTLGTGSDSSRHVTNLTSTAKFCIECGNELPLRVKFCIECGTSVAQHAMSPVSNGTDDGGAQEDEARDEDQGLRDSLGSSLSVIDEDSGSPTEPTDGSENGALVEEAYGETVTDVITAENVDGYTFEGDEKVAAEKREFEVLVRQLQAENEKLRNRVEKFKRRISESERRQLEREREHARTMSEATAAAAAASRAYTSDRSLSTLAPQDASNSVADAALVSNEVGVLAKDHPDYVKFFRLLAMGLPAEQVKMKMLASGADPLVLDDPDAIIGGAVQGAKDAPAVAARFSGDLVKDDEQYAKFFKLLKMGMPAEQVKLKMVSGGLNPDLLDTPDAPMHGSGGTTTPAAAFDQTMTVKEDPLYEKYFKLVTMGMPAEQVKVRMKAAGVDADLLDTPDAPSPSQNVPGRSSGGGLLAGLPPPTEAVKVDPSALKKSLASKLTANTAVEKTEESQLPKKETVKPNVELRPLFWTRVPINVVSSTVWMKLNDSHAELDVDEMEWMFRKNPADASKKQEDKKKEIEKALTQPKEVLLFDPKRQQNVSIAIARFKLSSEDIKRAIYALDGEKLGSEVLNVLISISPTLEEIDMLKNYDGDATLLGTVENFFLDLLTIPRYTQRIKCFRYKVQFESRILETQAQLDTLVAATDQVAESDKFRRVLEHILAIGNYLNGSTPRGGAYGFKLDTLTKLHTLKSVDPRITLMHFLLRQLEEKAPDIITFAGEVPHIVEAKRLFLDQLRADLSSYNTELAMLKGQVRASKNDHIDGDKFFEVMTPFAKDAAEVLEELGRDFNGLETSYQDLVSSFGEDPRKVGPMEFFTILDEFVSEFKKAYRQNQTKEFLAIYEEAAAARATAEAEKIERRQREAEESRRQEEERQENSLETKAIYADIVSIINTWAEKHSFGNGDAVIEQFKSISRKFGMGELSADEFCDQVRQCVGLKCASKIIPNSAKRLSDEGKRNALLEAFARFKQQAKKEKESKKQKRSSLVSPPSAGRERAGSSSAGRRRSKVGTLPIKDVEPVVGEEAQLLHRSILEAVLAAFGGDAKKMKTFTSHTRKYGNEQITAHEFYQYLMESFEPDFVGRLVPDLARLLQDSEKRHALIRALYRHGEGCRAGLPRCIIQLLYVRSVQMVGFRLHIYMSSLPKSLPIAWLTWMCSSKQLQCYCATLFIPLSASSPLILEFTGRGFTSPLRLGRESDTLSTISLKRRRHWSSVTFVCKSVMARGSEILRHLTLSLVLISLTMASTSTSLLLRVELQQQIGLPEPLQGTLRVQLVHYPVSLDELQEVLQKHLTERLKDTLATQELATGLALTIEIYDQKKQQYTPLKELSQLGRCSRLSVTLTNVDALFPGPAGEKFAIDGQVVQIGEVGNSGKGTGLTLWDGSVVLAKYLEHQRREEIAGSQVVELGAGTGLVGIAAALLGARQVILSDLDYAIDNLAKNVADTMKLAASAGRIVESDVSTRVLDWFNPPTDVGDIDFLLASDVVWVEELIPPLVATFDTLLRHSSVKTEILMSYQKRSVMSDRLLFSELARYNLVKTRVPVTKLHPKYSTDRIDVWKIMRGTAD</sequence>
<dbReference type="Pfam" id="PF01363">
    <property type="entry name" value="FYVE"/>
    <property type="match status" value="1"/>
</dbReference>
<reference evidence="9" key="1">
    <citation type="journal article" date="2010" name="Science">
        <title>Signatures of adaptation to obligate biotrophy in the Hyaloperonospora arabidopsidis genome.</title>
        <authorList>
            <person name="Baxter L."/>
            <person name="Tripathy S."/>
            <person name="Ishaque N."/>
            <person name="Boot N."/>
            <person name="Cabral A."/>
            <person name="Kemen E."/>
            <person name="Thines M."/>
            <person name="Ah-Fong A."/>
            <person name="Anderson R."/>
            <person name="Badejoko W."/>
            <person name="Bittner-Eddy P."/>
            <person name="Boore J.L."/>
            <person name="Chibucos M.C."/>
            <person name="Coates M."/>
            <person name="Dehal P."/>
            <person name="Delehaunty K."/>
            <person name="Dong S."/>
            <person name="Downton P."/>
            <person name="Dumas B."/>
            <person name="Fabro G."/>
            <person name="Fronick C."/>
            <person name="Fuerstenberg S.I."/>
            <person name="Fulton L."/>
            <person name="Gaulin E."/>
            <person name="Govers F."/>
            <person name="Hughes L."/>
            <person name="Humphray S."/>
            <person name="Jiang R.H."/>
            <person name="Judelson H."/>
            <person name="Kamoun S."/>
            <person name="Kyung K."/>
            <person name="Meijer H."/>
            <person name="Minx P."/>
            <person name="Morris P."/>
            <person name="Nelson J."/>
            <person name="Phuntumart V."/>
            <person name="Qutob D."/>
            <person name="Rehmany A."/>
            <person name="Rougon-Cardoso A."/>
            <person name="Ryden P."/>
            <person name="Torto-Alalibo T."/>
            <person name="Studholme D."/>
            <person name="Wang Y."/>
            <person name="Win J."/>
            <person name="Wood J."/>
            <person name="Clifton S.W."/>
            <person name="Rogers J."/>
            <person name="Van den Ackerveken G."/>
            <person name="Jones J.D."/>
            <person name="McDowell J.M."/>
            <person name="Beynon J."/>
            <person name="Tyler B.M."/>
        </authorList>
    </citation>
    <scope>NUCLEOTIDE SEQUENCE [LARGE SCALE GENOMIC DNA]</scope>
    <source>
        <strain evidence="9">Emoy2</strain>
    </source>
</reference>
<evidence type="ECO:0000256" key="4">
    <source>
        <dbReference type="PROSITE-ProRule" id="PRU00091"/>
    </source>
</evidence>
<keyword evidence="9" id="KW-1185">Reference proteome</keyword>
<dbReference type="PROSITE" id="PS50178">
    <property type="entry name" value="ZF_FYVE"/>
    <property type="match status" value="1"/>
</dbReference>
<dbReference type="Pfam" id="PF02181">
    <property type="entry name" value="FH2"/>
    <property type="match status" value="1"/>
</dbReference>